<comment type="similarity">
    <text evidence="1">Belongs to the beta type-B retroviral polymerase family. HERV class-II K(HML-2) pol subfamily.</text>
</comment>
<keyword evidence="6" id="KW-1185">Reference proteome</keyword>
<gene>
    <name evidence="5" type="ORF">QQF64_027190</name>
</gene>
<feature type="region of interest" description="Disordered" evidence="3">
    <location>
        <begin position="76"/>
        <end position="135"/>
    </location>
</feature>
<dbReference type="Gene3D" id="3.30.70.270">
    <property type="match status" value="1"/>
</dbReference>
<dbReference type="EC" id="3.1.26.4" evidence="2"/>
<evidence type="ECO:0000313" key="5">
    <source>
        <dbReference type="EMBL" id="KAL1274376.1"/>
    </source>
</evidence>
<organism evidence="5 6">
    <name type="scientific">Cirrhinus molitorella</name>
    <name type="common">mud carp</name>
    <dbReference type="NCBI Taxonomy" id="172907"/>
    <lineage>
        <taxon>Eukaryota</taxon>
        <taxon>Metazoa</taxon>
        <taxon>Chordata</taxon>
        <taxon>Craniata</taxon>
        <taxon>Vertebrata</taxon>
        <taxon>Euteleostomi</taxon>
        <taxon>Actinopterygii</taxon>
        <taxon>Neopterygii</taxon>
        <taxon>Teleostei</taxon>
        <taxon>Ostariophysi</taxon>
        <taxon>Cypriniformes</taxon>
        <taxon>Cyprinidae</taxon>
        <taxon>Labeoninae</taxon>
        <taxon>Labeonini</taxon>
        <taxon>Cirrhinus</taxon>
    </lineage>
</organism>
<protein>
    <recommendedName>
        <fullName evidence="2">ribonuclease H</fullName>
        <ecNumber evidence="2">3.1.26.4</ecNumber>
    </recommendedName>
</protein>
<evidence type="ECO:0000256" key="2">
    <source>
        <dbReference type="ARBA" id="ARBA00012180"/>
    </source>
</evidence>
<dbReference type="SUPFAM" id="SSF89837">
    <property type="entry name" value="Doublecortin (DC)"/>
    <property type="match status" value="1"/>
</dbReference>
<evidence type="ECO:0000256" key="1">
    <source>
        <dbReference type="ARBA" id="ARBA00010879"/>
    </source>
</evidence>
<dbReference type="PANTHER" id="PTHR37984:SF13">
    <property type="entry name" value="RIBONUCLEASE H"/>
    <property type="match status" value="1"/>
</dbReference>
<comment type="caution">
    <text evidence="5">The sequence shown here is derived from an EMBL/GenBank/DDBJ whole genome shotgun (WGS) entry which is preliminary data.</text>
</comment>
<feature type="non-terminal residue" evidence="5">
    <location>
        <position position="1"/>
    </location>
</feature>
<dbReference type="InterPro" id="IPR000477">
    <property type="entry name" value="RT_dom"/>
</dbReference>
<dbReference type="Gene3D" id="3.10.10.10">
    <property type="entry name" value="HIV Type 1 Reverse Transcriptase, subunit A, domain 1"/>
    <property type="match status" value="1"/>
</dbReference>
<dbReference type="SUPFAM" id="SSF56672">
    <property type="entry name" value="DNA/RNA polymerases"/>
    <property type="match status" value="1"/>
</dbReference>
<dbReference type="InterPro" id="IPR036572">
    <property type="entry name" value="Doublecortin_dom_sf"/>
</dbReference>
<evidence type="ECO:0000256" key="3">
    <source>
        <dbReference type="SAM" id="MobiDB-lite"/>
    </source>
</evidence>
<dbReference type="InterPro" id="IPR050951">
    <property type="entry name" value="Retrovirus_Pol_polyprotein"/>
</dbReference>
<dbReference type="InterPro" id="IPR043502">
    <property type="entry name" value="DNA/RNA_pol_sf"/>
</dbReference>
<name>A0ABR3NBP2_9TELE</name>
<dbReference type="EMBL" id="JAYMGO010000005">
    <property type="protein sequence ID" value="KAL1274376.1"/>
    <property type="molecule type" value="Genomic_DNA"/>
</dbReference>
<dbReference type="Pfam" id="PF00078">
    <property type="entry name" value="RVT_1"/>
    <property type="match status" value="1"/>
</dbReference>
<evidence type="ECO:0000313" key="6">
    <source>
        <dbReference type="Proteomes" id="UP001558613"/>
    </source>
</evidence>
<accession>A0ABR3NBP2</accession>
<evidence type="ECO:0000259" key="4">
    <source>
        <dbReference type="Pfam" id="PF00078"/>
    </source>
</evidence>
<dbReference type="InterPro" id="IPR043128">
    <property type="entry name" value="Rev_trsase/Diguanyl_cyclase"/>
</dbReference>
<feature type="compositionally biased region" description="Polar residues" evidence="3">
    <location>
        <begin position="100"/>
        <end position="132"/>
    </location>
</feature>
<dbReference type="Proteomes" id="UP001558613">
    <property type="component" value="Unassembled WGS sequence"/>
</dbReference>
<proteinExistence type="inferred from homology"/>
<dbReference type="PANTHER" id="PTHR37984">
    <property type="entry name" value="PROTEIN CBG26694"/>
    <property type="match status" value="1"/>
</dbReference>
<sequence length="359" mass="39736">YRQLLWLVARQPHLCTKTELSWGGLVCQSARPSGGVIVNVTCLQDFFGDDDVFIACGPEKFRYAQDDFSLDENECRVMKTPKGQRGSTKSPGPVRRSKSPADSTNGTGSSSQLSTPISKQSPISTPTSPGNSRKQKDLYLPLSLEDDDSQGESMGTTATLVPTDASPRFYTPRLVPYALKTTVEDEINHLLWDKIILPVKYSEGAAPIVPMLKPDGSIRLCGDYKLTVNKVSTLEQHPIPRVEDLFARLDGGKQFTKLDMIHTYQQIIMNENSNKNLTVNTHKGLFTYNCLPFGVASALAIFQRTTEGLLQGIPGVVVYLDDILVTGVNQDSHLKTLDKVLSRLKQAGLRLKQEKCYRN</sequence>
<reference evidence="5 6" key="1">
    <citation type="submission" date="2023-09" db="EMBL/GenBank/DDBJ databases">
        <authorList>
            <person name="Wang M."/>
        </authorList>
    </citation>
    <scope>NUCLEOTIDE SEQUENCE [LARGE SCALE GENOMIC DNA]</scope>
    <source>
        <strain evidence="5">GT-2023</strain>
        <tissue evidence="5">Liver</tissue>
    </source>
</reference>
<dbReference type="CDD" id="cd01647">
    <property type="entry name" value="RT_LTR"/>
    <property type="match status" value="1"/>
</dbReference>
<feature type="domain" description="Reverse transcriptase" evidence="4">
    <location>
        <begin position="213"/>
        <end position="356"/>
    </location>
</feature>